<reference evidence="3" key="1">
    <citation type="submission" date="2016-10" db="EMBL/GenBank/DDBJ databases">
        <authorList>
            <person name="Varghese N."/>
            <person name="Submissions S."/>
        </authorList>
    </citation>
    <scope>NUCLEOTIDE SEQUENCE [LARGE SCALE GENOMIC DNA]</scope>
    <source>
        <strain evidence="3">CGMCC 1.11147</strain>
    </source>
</reference>
<keyword evidence="1" id="KW-0812">Transmembrane</keyword>
<dbReference type="RefSeq" id="WP_091025470.1">
    <property type="nucleotide sequence ID" value="NZ_BKAE01000010.1"/>
</dbReference>
<keyword evidence="1" id="KW-0472">Membrane</keyword>
<dbReference type="EMBL" id="FNIC01000004">
    <property type="protein sequence ID" value="SDN81804.1"/>
    <property type="molecule type" value="Genomic_DNA"/>
</dbReference>
<feature type="transmembrane region" description="Helical" evidence="1">
    <location>
        <begin position="58"/>
        <end position="77"/>
    </location>
</feature>
<proteinExistence type="predicted"/>
<sequence>MPTPRTRKPVVAPERRHKAGILDIRNIIGLLLTTYGVILTLTGIVADPQHDKTGGVNANLWAGLALLVVGLAFVAWARLRPVLVPEQPAEDD</sequence>
<dbReference type="AlphaFoldDB" id="A0A1H0EH97"/>
<protein>
    <submittedName>
        <fullName evidence="2">Uncharacterized protein</fullName>
    </submittedName>
</protein>
<keyword evidence="3" id="KW-1185">Reference proteome</keyword>
<evidence type="ECO:0000313" key="3">
    <source>
        <dbReference type="Proteomes" id="UP000199004"/>
    </source>
</evidence>
<organism evidence="2 3">
    <name type="scientific">Nocardioides szechwanensis</name>
    <dbReference type="NCBI Taxonomy" id="1005944"/>
    <lineage>
        <taxon>Bacteria</taxon>
        <taxon>Bacillati</taxon>
        <taxon>Actinomycetota</taxon>
        <taxon>Actinomycetes</taxon>
        <taxon>Propionibacteriales</taxon>
        <taxon>Nocardioidaceae</taxon>
        <taxon>Nocardioides</taxon>
    </lineage>
</organism>
<evidence type="ECO:0000313" key="2">
    <source>
        <dbReference type="EMBL" id="SDN81804.1"/>
    </source>
</evidence>
<name>A0A1H0EH97_9ACTN</name>
<accession>A0A1H0EH97</accession>
<feature type="transmembrane region" description="Helical" evidence="1">
    <location>
        <begin position="24"/>
        <end position="46"/>
    </location>
</feature>
<evidence type="ECO:0000256" key="1">
    <source>
        <dbReference type="SAM" id="Phobius"/>
    </source>
</evidence>
<gene>
    <name evidence="2" type="ORF">SAMN05192576_2861</name>
</gene>
<dbReference type="Proteomes" id="UP000199004">
    <property type="component" value="Unassembled WGS sequence"/>
</dbReference>
<dbReference type="STRING" id="1005944.SAMN05192576_2861"/>
<keyword evidence="1" id="KW-1133">Transmembrane helix</keyword>
<dbReference type="OrthoDB" id="5196985at2"/>